<feature type="transmembrane region" description="Helical" evidence="2">
    <location>
        <begin position="31"/>
        <end position="49"/>
    </location>
</feature>
<dbReference type="STRING" id="1267564.SAMN05192561_101785"/>
<dbReference type="NCBIfam" id="TIGR03663">
    <property type="entry name" value="flippase activity-associated protein Agl23"/>
    <property type="match status" value="1"/>
</dbReference>
<keyword evidence="2" id="KW-0472">Membrane</keyword>
<feature type="transmembrane region" description="Helical" evidence="2">
    <location>
        <begin position="317"/>
        <end position="338"/>
    </location>
</feature>
<evidence type="ECO:0000256" key="2">
    <source>
        <dbReference type="SAM" id="Phobius"/>
    </source>
</evidence>
<feature type="transmembrane region" description="Helical" evidence="2">
    <location>
        <begin position="192"/>
        <end position="219"/>
    </location>
</feature>
<feature type="transmembrane region" description="Helical" evidence="2">
    <location>
        <begin position="132"/>
        <end position="148"/>
    </location>
</feature>
<dbReference type="Proteomes" id="UP000199215">
    <property type="component" value="Unassembled WGS sequence"/>
</dbReference>
<accession>A0A1H6I4Z8</accession>
<name>A0A1H6I4Z8_9EURY</name>
<sequence length="596" mass="62296">MSSRADARRPERRSRSRGFDPRTWTRSDRRVRAVVAIVVCCSLLVRIVALGDRPFHWDEARVGYWTLRSLETGQYEYRPVAGGPVVFHLARLALSVAPPSDALARLPFAIAGGLLPATALLFRGRLRDDETVAAAVVLAFAPPLVYYGRFLRGDVIAAGAAFLAVGLCLRWLDAATGPESDPRDRDLYGGVVAWAVALGASGFAVATLVIAIVAALVTLDHPRVAGTPTRLGKSVRRGCLRAIGQATPIARAAFVFLGTWGVLFAPRGPGAAGGVGGLGADPVGMAVRTYVDPVTAFTGVRVEGRAGTQLLPFVTDAASTVVATAAPILAIAVAGFLADRYGLLRTRSGDSSVGGRPFVLFASVWAGVGLVGYPVVAEVVAPWTLVHALVPLAVPAGVGIAAVYRYGRRAAGTIAGLEAASDGARERVGDAARVAAAGLVLFAIVVHGGIVVLDGVATDPSPESELAQYGQPADDLEPLVGEMEAALSAADGGNARVVWVGDRFHLSAETVADRPPIAAESDREAWGERLPLPWYLERTGADVESVTTPSALEGEPAVVIADPDHEGSLDALLPAHESRTLRLGLWNREVVVFIAA</sequence>
<dbReference type="InterPro" id="IPR019962">
    <property type="entry name" value="CHP03663"/>
</dbReference>
<protein>
    <submittedName>
        <fullName evidence="3">TIGR03663 family protein</fullName>
    </submittedName>
</protein>
<evidence type="ECO:0000313" key="3">
    <source>
        <dbReference type="EMBL" id="SEH41464.1"/>
    </source>
</evidence>
<feature type="transmembrane region" description="Helical" evidence="2">
    <location>
        <begin position="155"/>
        <end position="172"/>
    </location>
</feature>
<dbReference type="AlphaFoldDB" id="A0A1H6I4Z8"/>
<feature type="transmembrane region" description="Helical" evidence="2">
    <location>
        <begin position="434"/>
        <end position="453"/>
    </location>
</feature>
<organism evidence="3 4">
    <name type="scientific">Halopenitus malekzadehii</name>
    <dbReference type="NCBI Taxonomy" id="1267564"/>
    <lineage>
        <taxon>Archaea</taxon>
        <taxon>Methanobacteriati</taxon>
        <taxon>Methanobacteriota</taxon>
        <taxon>Stenosarchaea group</taxon>
        <taxon>Halobacteria</taxon>
        <taxon>Halobacteriales</taxon>
        <taxon>Haloferacaceae</taxon>
        <taxon>Halopenitus</taxon>
    </lineage>
</organism>
<evidence type="ECO:0000256" key="1">
    <source>
        <dbReference type="SAM" id="MobiDB-lite"/>
    </source>
</evidence>
<dbReference type="OrthoDB" id="313515at2157"/>
<dbReference type="EMBL" id="FNWU01000001">
    <property type="protein sequence ID" value="SEH41464.1"/>
    <property type="molecule type" value="Genomic_DNA"/>
</dbReference>
<feature type="transmembrane region" description="Helical" evidence="2">
    <location>
        <begin position="358"/>
        <end position="377"/>
    </location>
</feature>
<feature type="region of interest" description="Disordered" evidence="1">
    <location>
        <begin position="1"/>
        <end position="20"/>
    </location>
</feature>
<keyword evidence="2" id="KW-0812">Transmembrane</keyword>
<dbReference type="PANTHER" id="PTHR41710:SF2">
    <property type="entry name" value="GLYCOSYL TRANSFERASE FAMILY 39_83 DOMAIN-CONTAINING PROTEIN"/>
    <property type="match status" value="1"/>
</dbReference>
<dbReference type="PANTHER" id="PTHR41710">
    <property type="entry name" value="GLYCOSYL TRANSFERASE, FAMILY 39"/>
    <property type="match status" value="1"/>
</dbReference>
<evidence type="ECO:0000313" key="4">
    <source>
        <dbReference type="Proteomes" id="UP000199215"/>
    </source>
</evidence>
<proteinExistence type="predicted"/>
<feature type="transmembrane region" description="Helical" evidence="2">
    <location>
        <begin position="383"/>
        <end position="404"/>
    </location>
</feature>
<reference evidence="3 4" key="1">
    <citation type="submission" date="2016-10" db="EMBL/GenBank/DDBJ databases">
        <authorList>
            <person name="de Groot N.N."/>
        </authorList>
    </citation>
    <scope>NUCLEOTIDE SEQUENCE [LARGE SCALE GENOMIC DNA]</scope>
    <source>
        <strain evidence="3 4">IBRC-M10418</strain>
    </source>
</reference>
<keyword evidence="2" id="KW-1133">Transmembrane helix</keyword>
<dbReference type="RefSeq" id="WP_143040791.1">
    <property type="nucleotide sequence ID" value="NZ_FNWU01000001.1"/>
</dbReference>
<feature type="transmembrane region" description="Helical" evidence="2">
    <location>
        <begin position="106"/>
        <end position="126"/>
    </location>
</feature>
<keyword evidence="4" id="KW-1185">Reference proteome</keyword>
<gene>
    <name evidence="3" type="ORF">SAMN05192561_101785</name>
</gene>